<dbReference type="InterPro" id="IPR042211">
    <property type="entry name" value="CRISPR-assoc_Cas1_N"/>
</dbReference>
<keyword evidence="4" id="KW-0378">Hydrolase</keyword>
<evidence type="ECO:0000256" key="3">
    <source>
        <dbReference type="ARBA" id="ARBA00022759"/>
    </source>
</evidence>
<reference evidence="10 11" key="1">
    <citation type="submission" date="2020-07" db="EMBL/GenBank/DDBJ databases">
        <title>Transfer of Campylobacter canadensis to the novel genus Avispirillum gen. nov., that also includes two novel species recovered from migratory waterfowl: Avispirillum anseris sp. nov. and Avispirillum brantae sp. nov.</title>
        <authorList>
            <person name="Miller W.G."/>
            <person name="Chapman M.H."/>
            <person name="Yee E."/>
            <person name="Inglis G.D."/>
        </authorList>
    </citation>
    <scope>NUCLEOTIDE SEQUENCE [LARGE SCALE GENOMIC DNA]</scope>
    <source>
        <strain evidence="10 11">L283</strain>
    </source>
</reference>
<dbReference type="Pfam" id="PF01867">
    <property type="entry name" value="Cas_Cas1"/>
    <property type="match status" value="1"/>
</dbReference>
<evidence type="ECO:0000256" key="1">
    <source>
        <dbReference type="ARBA" id="ARBA00022722"/>
    </source>
</evidence>
<keyword evidence="8" id="KW-0464">Manganese</keyword>
<dbReference type="EMBL" id="JACGBB010000055">
    <property type="protein sequence ID" value="MBZ7988183.1"/>
    <property type="molecule type" value="Genomic_DNA"/>
</dbReference>
<evidence type="ECO:0000256" key="5">
    <source>
        <dbReference type="ARBA" id="ARBA00022842"/>
    </source>
</evidence>
<dbReference type="PANTHER" id="PTHR34353">
    <property type="entry name" value="CRISPR-ASSOCIATED ENDONUCLEASE CAS1 1"/>
    <property type="match status" value="1"/>
</dbReference>
<keyword evidence="3 10" id="KW-0255">Endonuclease</keyword>
<dbReference type="Proteomes" id="UP000786183">
    <property type="component" value="Unassembled WGS sequence"/>
</dbReference>
<dbReference type="PANTHER" id="PTHR34353:SF2">
    <property type="entry name" value="CRISPR-ASSOCIATED ENDONUCLEASE CAS1 1"/>
    <property type="match status" value="1"/>
</dbReference>
<dbReference type="Gene3D" id="1.20.120.920">
    <property type="entry name" value="CRISPR-associated endonuclease Cas1, C-terminal domain"/>
    <property type="match status" value="1"/>
</dbReference>
<evidence type="ECO:0000313" key="11">
    <source>
        <dbReference type="Proteomes" id="UP000786183"/>
    </source>
</evidence>
<name>A0ABS7WUG2_9BACT</name>
<evidence type="ECO:0000256" key="7">
    <source>
        <dbReference type="ARBA" id="ARBA00023125"/>
    </source>
</evidence>
<dbReference type="InterPro" id="IPR002729">
    <property type="entry name" value="CRISPR-assoc_Cas1"/>
</dbReference>
<protein>
    <submittedName>
        <fullName evidence="10">CRISPR-associated endonuclease Cas1</fullName>
    </submittedName>
</protein>
<evidence type="ECO:0000256" key="2">
    <source>
        <dbReference type="ARBA" id="ARBA00022723"/>
    </source>
</evidence>
<keyword evidence="7" id="KW-0238">DNA-binding</keyword>
<keyword evidence="5" id="KW-0460">Magnesium</keyword>
<comment type="subunit">
    <text evidence="9">Homodimer, forms a heterotetramer with a Cas2 homodimer.</text>
</comment>
<keyword evidence="11" id="KW-1185">Reference proteome</keyword>
<dbReference type="NCBIfam" id="TIGR00287">
    <property type="entry name" value="cas1"/>
    <property type="match status" value="1"/>
</dbReference>
<evidence type="ECO:0000313" key="10">
    <source>
        <dbReference type="EMBL" id="MBZ7988183.1"/>
    </source>
</evidence>
<evidence type="ECO:0000256" key="9">
    <source>
        <dbReference type="ARBA" id="ARBA00038592"/>
    </source>
</evidence>
<dbReference type="InterPro" id="IPR050646">
    <property type="entry name" value="Cas1"/>
</dbReference>
<sequence length="315" mass="36703">KEVLHISKAGLSLSKEQEFFCVKNSKETVSKIHANKLKSIIINVNITLNSEVLFLAKKYKIAVLFVNKELESINIYTSSTSSKTFLAQAKLSDEKRLSLAKSIIIAKCKNQLNYIKRMNKYHKKYDENILKMMKIIIKLKKAKNNQEILAYEGGVALWYYECLCDRFNKYNFKKRYKKGAKDVVNMSLNYLYGILYNKILKLIIDNGLSPYVGLLHANNDKNISFVFDVIEEYRTYVVDFVVFGWFSYNPNANDKDELSKELKEKLCKRFNARLLDKLSYKNQKISIENIITLQIQALKKAILNDDKYKGFCPRL</sequence>
<dbReference type="InterPro" id="IPR042206">
    <property type="entry name" value="CRISPR-assoc_Cas1_C"/>
</dbReference>
<dbReference type="CDD" id="cd09634">
    <property type="entry name" value="Cas1_I-II-III"/>
    <property type="match status" value="1"/>
</dbReference>
<gene>
    <name evidence="10" type="primary">cas1</name>
    <name evidence="10" type="ORF">AVCANL283_08790</name>
</gene>
<evidence type="ECO:0000256" key="4">
    <source>
        <dbReference type="ARBA" id="ARBA00022801"/>
    </source>
</evidence>
<dbReference type="GO" id="GO:0004519">
    <property type="term" value="F:endonuclease activity"/>
    <property type="evidence" value="ECO:0007669"/>
    <property type="project" value="UniProtKB-KW"/>
</dbReference>
<feature type="non-terminal residue" evidence="10">
    <location>
        <position position="1"/>
    </location>
</feature>
<dbReference type="Gene3D" id="3.100.10.20">
    <property type="entry name" value="CRISPR-associated endonuclease Cas1, N-terminal domain"/>
    <property type="match status" value="1"/>
</dbReference>
<comment type="caution">
    <text evidence="10">The sequence shown here is derived from an EMBL/GenBank/DDBJ whole genome shotgun (WGS) entry which is preliminary data.</text>
</comment>
<organism evidence="10 11">
    <name type="scientific">Campylobacter canadensis</name>
    <dbReference type="NCBI Taxonomy" id="449520"/>
    <lineage>
        <taxon>Bacteria</taxon>
        <taxon>Pseudomonadati</taxon>
        <taxon>Campylobacterota</taxon>
        <taxon>Epsilonproteobacteria</taxon>
        <taxon>Campylobacterales</taxon>
        <taxon>Campylobacteraceae</taxon>
        <taxon>Campylobacter</taxon>
    </lineage>
</organism>
<dbReference type="RefSeq" id="WP_224325610.1">
    <property type="nucleotide sequence ID" value="NZ_JACGBB010000055.1"/>
</dbReference>
<dbReference type="HAMAP" id="MF_01470">
    <property type="entry name" value="Cas1"/>
    <property type="match status" value="1"/>
</dbReference>
<keyword evidence="2" id="KW-0479">Metal-binding</keyword>
<keyword evidence="1" id="KW-0540">Nuclease</keyword>
<evidence type="ECO:0000256" key="8">
    <source>
        <dbReference type="ARBA" id="ARBA00023211"/>
    </source>
</evidence>
<evidence type="ECO:0000256" key="6">
    <source>
        <dbReference type="ARBA" id="ARBA00023118"/>
    </source>
</evidence>
<proteinExistence type="inferred from homology"/>
<accession>A0ABS7WUG2</accession>
<keyword evidence="6" id="KW-0051">Antiviral defense</keyword>